<gene>
    <name evidence="2" type="ORF">B0H03_11189</name>
</gene>
<evidence type="ECO:0000313" key="2">
    <source>
        <dbReference type="EMBL" id="PWJ62480.1"/>
    </source>
</evidence>
<organism evidence="2 3">
    <name type="scientific">Rathayibacter iranicus NCPPB 2253 = VKM Ac-1602</name>
    <dbReference type="NCBI Taxonomy" id="1328868"/>
    <lineage>
        <taxon>Bacteria</taxon>
        <taxon>Bacillati</taxon>
        <taxon>Actinomycetota</taxon>
        <taxon>Actinomycetes</taxon>
        <taxon>Micrococcales</taxon>
        <taxon>Microbacteriaceae</taxon>
        <taxon>Rathayibacter</taxon>
    </lineage>
</organism>
<keyword evidence="1" id="KW-0812">Transmembrane</keyword>
<accession>A0ABX5LAE1</accession>
<evidence type="ECO:0008006" key="4">
    <source>
        <dbReference type="Google" id="ProtNLM"/>
    </source>
</evidence>
<dbReference type="Proteomes" id="UP000245674">
    <property type="component" value="Unassembled WGS sequence"/>
</dbReference>
<reference evidence="2 3" key="1">
    <citation type="submission" date="2018-03" db="EMBL/GenBank/DDBJ databases">
        <title>Genomic Encyclopedia of Type Strains, Phase III (KMG-III): the genomes of soil and plant-associated and newly described type strains.</title>
        <authorList>
            <person name="Whitman W."/>
        </authorList>
    </citation>
    <scope>NUCLEOTIDE SEQUENCE [LARGE SCALE GENOMIC DNA]</scope>
    <source>
        <strain evidence="2 3">VKM Ac-1602</strain>
    </source>
</reference>
<name>A0ABX5LAE1_9MICO</name>
<evidence type="ECO:0000256" key="1">
    <source>
        <dbReference type="SAM" id="Phobius"/>
    </source>
</evidence>
<sequence length="147" mass="15025">MPTRSMAPGLRASLSVACVLVAVGAVIAVVATLVLLLLSAHGTGWQAIDAVRPLVLAASITVACLLTAGAPYYALRGRAPWPALWLASVLCLLGLALVVVVAADRFGADDGTTALTALVFSVPVCCYCTIAIVVTELLLRRGRGAAQ</sequence>
<keyword evidence="3" id="KW-1185">Reference proteome</keyword>
<evidence type="ECO:0000313" key="3">
    <source>
        <dbReference type="Proteomes" id="UP000245674"/>
    </source>
</evidence>
<protein>
    <recommendedName>
        <fullName evidence="4">Integral membrane protein</fullName>
    </recommendedName>
</protein>
<comment type="caution">
    <text evidence="2">The sequence shown here is derived from an EMBL/GenBank/DDBJ whole genome shotgun (WGS) entry which is preliminary data.</text>
</comment>
<feature type="transmembrane region" description="Helical" evidence="1">
    <location>
        <begin position="50"/>
        <end position="75"/>
    </location>
</feature>
<keyword evidence="1" id="KW-1133">Transmembrane helix</keyword>
<feature type="transmembrane region" description="Helical" evidence="1">
    <location>
        <begin position="115"/>
        <end position="139"/>
    </location>
</feature>
<dbReference type="RefSeq" id="WP_127844008.1">
    <property type="nucleotide sequence ID" value="NZ_QGDV01000011.1"/>
</dbReference>
<dbReference type="EMBL" id="QGDV01000011">
    <property type="protein sequence ID" value="PWJ62480.1"/>
    <property type="molecule type" value="Genomic_DNA"/>
</dbReference>
<keyword evidence="1" id="KW-0472">Membrane</keyword>
<feature type="transmembrane region" description="Helical" evidence="1">
    <location>
        <begin position="82"/>
        <end position="103"/>
    </location>
</feature>
<feature type="transmembrane region" description="Helical" evidence="1">
    <location>
        <begin position="12"/>
        <end position="38"/>
    </location>
</feature>
<proteinExistence type="predicted"/>